<proteinExistence type="predicted"/>
<keyword evidence="3" id="KW-1185">Reference proteome</keyword>
<dbReference type="Proteomes" id="UP001432027">
    <property type="component" value="Unassembled WGS sequence"/>
</dbReference>
<reference evidence="1" key="1">
    <citation type="submission" date="2023-10" db="EMBL/GenBank/DDBJ databases">
        <title>Genome assembly of Pristionchus species.</title>
        <authorList>
            <person name="Yoshida K."/>
            <person name="Sommer R.J."/>
        </authorList>
    </citation>
    <scope>NUCLEOTIDE SEQUENCE</scope>
    <source>
        <strain evidence="1">RS0144</strain>
    </source>
</reference>
<accession>A0AAV5SUR4</accession>
<evidence type="ECO:0000313" key="2">
    <source>
        <dbReference type="EMBL" id="GMT08444.1"/>
    </source>
</evidence>
<dbReference type="EMBL" id="BTSX01000090">
    <property type="protein sequence ID" value="GMT08444.1"/>
    <property type="molecule type" value="Genomic_DNA"/>
</dbReference>
<protein>
    <submittedName>
        <fullName evidence="1">Uncharacterized protein</fullName>
    </submittedName>
</protein>
<dbReference type="EMBL" id="BTSX01000002">
    <property type="protein sequence ID" value="GMS86868.1"/>
    <property type="molecule type" value="Genomic_DNA"/>
</dbReference>
<dbReference type="AlphaFoldDB" id="A0AAV5SUR4"/>
<sequence>CLSGQDTLTNRLVEDAIDDVIAQLAPFAEDIEQPAPGPGVCYENRTVSYNTTETVIKIETKNSSHFCFDFSAGFKCTKEERREVPTQIPTVKERDEEIAVCCEKYKLMDGHCVEITTPAPSTPAPTFAPRPVYTGTGPTPVETTEKPNGAALAAPAAVAALIPLLAAYLI</sequence>
<comment type="caution">
    <text evidence="1">The sequence shown here is derived from an EMBL/GenBank/DDBJ whole genome shotgun (WGS) entry which is preliminary data.</text>
</comment>
<gene>
    <name evidence="2" type="ORF">PENTCL1PPCAC_30618</name>
    <name evidence="1" type="ORF">PENTCL1PPCAC_9043</name>
</gene>
<evidence type="ECO:0000313" key="3">
    <source>
        <dbReference type="Proteomes" id="UP001432027"/>
    </source>
</evidence>
<feature type="non-terminal residue" evidence="1">
    <location>
        <position position="1"/>
    </location>
</feature>
<evidence type="ECO:0000313" key="1">
    <source>
        <dbReference type="EMBL" id="GMS86868.1"/>
    </source>
</evidence>
<organism evidence="1 3">
    <name type="scientific">Pristionchus entomophagus</name>
    <dbReference type="NCBI Taxonomy" id="358040"/>
    <lineage>
        <taxon>Eukaryota</taxon>
        <taxon>Metazoa</taxon>
        <taxon>Ecdysozoa</taxon>
        <taxon>Nematoda</taxon>
        <taxon>Chromadorea</taxon>
        <taxon>Rhabditida</taxon>
        <taxon>Rhabditina</taxon>
        <taxon>Diplogasteromorpha</taxon>
        <taxon>Diplogasteroidea</taxon>
        <taxon>Neodiplogasteridae</taxon>
        <taxon>Pristionchus</taxon>
    </lineage>
</organism>
<name>A0AAV5SUR4_9BILA</name>